<name>A0A1M4WIF3_9BACT</name>
<dbReference type="PANTHER" id="PTHR33362">
    <property type="entry name" value="SIALIC ACID TRAP TRANSPORTER PERMEASE PROTEIN SIAT-RELATED"/>
    <property type="match status" value="1"/>
</dbReference>
<feature type="transmembrane region" description="Helical" evidence="7">
    <location>
        <begin position="240"/>
        <end position="259"/>
    </location>
</feature>
<evidence type="ECO:0000256" key="3">
    <source>
        <dbReference type="ARBA" id="ARBA00022519"/>
    </source>
</evidence>
<reference evidence="9 10" key="1">
    <citation type="submission" date="2016-11" db="EMBL/GenBank/DDBJ databases">
        <authorList>
            <person name="Jaros S."/>
            <person name="Januszkiewicz K."/>
            <person name="Wedrychowicz H."/>
        </authorList>
    </citation>
    <scope>NUCLEOTIDE SEQUENCE [LARGE SCALE GENOMIC DNA]</scope>
    <source>
        <strain evidence="9 10">DSM 26910</strain>
    </source>
</reference>
<evidence type="ECO:0000313" key="9">
    <source>
        <dbReference type="EMBL" id="SHE80985.1"/>
    </source>
</evidence>
<evidence type="ECO:0000256" key="1">
    <source>
        <dbReference type="ARBA" id="ARBA00004429"/>
    </source>
</evidence>
<feature type="transmembrane region" description="Helical" evidence="7">
    <location>
        <begin position="185"/>
        <end position="201"/>
    </location>
</feature>
<dbReference type="RefSeq" id="WP_072999907.1">
    <property type="nucleotide sequence ID" value="NZ_FQUM01000002.1"/>
</dbReference>
<dbReference type="AlphaFoldDB" id="A0A1M4WIF3"/>
<dbReference type="GO" id="GO:0022857">
    <property type="term" value="F:transmembrane transporter activity"/>
    <property type="evidence" value="ECO:0007669"/>
    <property type="project" value="TreeGrafter"/>
</dbReference>
<dbReference type="OrthoDB" id="9785600at2"/>
<feature type="transmembrane region" description="Helical" evidence="7">
    <location>
        <begin position="303"/>
        <end position="320"/>
    </location>
</feature>
<keyword evidence="3" id="KW-0997">Cell inner membrane</keyword>
<evidence type="ECO:0000256" key="7">
    <source>
        <dbReference type="SAM" id="Phobius"/>
    </source>
</evidence>
<evidence type="ECO:0000313" key="10">
    <source>
        <dbReference type="Proteomes" id="UP000184164"/>
    </source>
</evidence>
<keyword evidence="2" id="KW-1003">Cell membrane</keyword>
<keyword evidence="6 7" id="KW-0472">Membrane</keyword>
<feature type="transmembrane region" description="Helical" evidence="7">
    <location>
        <begin position="403"/>
        <end position="426"/>
    </location>
</feature>
<organism evidence="9 10">
    <name type="scientific">Mariniphaga anaerophila</name>
    <dbReference type="NCBI Taxonomy" id="1484053"/>
    <lineage>
        <taxon>Bacteria</taxon>
        <taxon>Pseudomonadati</taxon>
        <taxon>Bacteroidota</taxon>
        <taxon>Bacteroidia</taxon>
        <taxon>Marinilabiliales</taxon>
        <taxon>Prolixibacteraceae</taxon>
        <taxon>Mariniphaga</taxon>
    </lineage>
</organism>
<evidence type="ECO:0000256" key="6">
    <source>
        <dbReference type="ARBA" id="ARBA00023136"/>
    </source>
</evidence>
<keyword evidence="5 7" id="KW-1133">Transmembrane helix</keyword>
<dbReference type="InterPro" id="IPR004681">
    <property type="entry name" value="TRAP_DctM"/>
</dbReference>
<feature type="transmembrane region" description="Helical" evidence="7">
    <location>
        <begin position="432"/>
        <end position="450"/>
    </location>
</feature>
<dbReference type="Proteomes" id="UP000184164">
    <property type="component" value="Unassembled WGS sequence"/>
</dbReference>
<feature type="domain" description="TRAP C4-dicarboxylate transport system permease DctM subunit" evidence="8">
    <location>
        <begin position="11"/>
        <end position="477"/>
    </location>
</feature>
<dbReference type="PANTHER" id="PTHR33362:SF2">
    <property type="entry name" value="TRAP TRANSPORTER LARGE PERMEASE PROTEIN"/>
    <property type="match status" value="1"/>
</dbReference>
<proteinExistence type="predicted"/>
<accession>A0A1M4WIF3</accession>
<evidence type="ECO:0000259" key="8">
    <source>
        <dbReference type="Pfam" id="PF06808"/>
    </source>
</evidence>
<feature type="transmembrane region" description="Helical" evidence="7">
    <location>
        <begin position="6"/>
        <end position="39"/>
    </location>
</feature>
<comment type="subcellular location">
    <subcellularLocation>
        <location evidence="1">Cell inner membrane</location>
        <topology evidence="1">Multi-pass membrane protein</topology>
    </subcellularLocation>
</comment>
<protein>
    <submittedName>
        <fullName evidence="9">TRAP transporter, DctM subunit</fullName>
    </submittedName>
</protein>
<feature type="transmembrane region" description="Helical" evidence="7">
    <location>
        <begin position="332"/>
        <end position="354"/>
    </location>
</feature>
<dbReference type="InterPro" id="IPR010656">
    <property type="entry name" value="DctM"/>
</dbReference>
<dbReference type="EMBL" id="FQUM01000002">
    <property type="protein sequence ID" value="SHE80985.1"/>
    <property type="molecule type" value="Genomic_DNA"/>
</dbReference>
<keyword evidence="4 7" id="KW-0812">Transmembrane</keyword>
<dbReference type="GO" id="GO:0005886">
    <property type="term" value="C:plasma membrane"/>
    <property type="evidence" value="ECO:0007669"/>
    <property type="project" value="UniProtKB-SubCell"/>
</dbReference>
<keyword evidence="10" id="KW-1185">Reference proteome</keyword>
<feature type="transmembrane region" description="Helical" evidence="7">
    <location>
        <begin position="208"/>
        <end position="228"/>
    </location>
</feature>
<feature type="transmembrane region" description="Helical" evidence="7">
    <location>
        <begin position="374"/>
        <end position="391"/>
    </location>
</feature>
<dbReference type="STRING" id="1484053.SAMN05444274_102455"/>
<sequence length="487" mass="51560">MEFVEIFILIFSFVILLALGVPIAFGIGISGVLTMLVSIDMIPALTTFSQRMATGLDSFALLAIPFFILAGNIMNSGGIAIRLIDFARVLVGGIPGGVAMVNVIANMLFGAISGSAAASASAIGSIMQPEMKKEGYAENFSAAVNITSATTGLSIPPSNILIVYSLASGGVSITALFLAGYLPGILTGVGIIITAITMLIYKKNGFKAAVKALGVVTLVAAAVILIYQGISFSRANFSPVVNRILLYVILAAIAVWGFFKTKNNKKKALEGTKKFLDAIPSLLMLVIVIGGIVAGYFTATEASAIAVLYSLILAFIYREVTFKHLPDIILRSVKTTGIVMLLVATCLGLSWIMAYENIPQNVSEGLLSLTSNPFLILLIINMILLFVGIFMDMTPAVLIFTPIFLPIVTAMGVDPIHFGIIMVLNLSVGLCTPPVGSVLFIGCSVAGLSIDKVIKPLLPMFLAMVVVLLLVTYFPQISLWLPAKFGF</sequence>
<feature type="transmembrane region" description="Helical" evidence="7">
    <location>
        <begin position="457"/>
        <end position="481"/>
    </location>
</feature>
<evidence type="ECO:0000256" key="5">
    <source>
        <dbReference type="ARBA" id="ARBA00022989"/>
    </source>
</evidence>
<evidence type="ECO:0000256" key="2">
    <source>
        <dbReference type="ARBA" id="ARBA00022475"/>
    </source>
</evidence>
<evidence type="ECO:0000256" key="4">
    <source>
        <dbReference type="ARBA" id="ARBA00022692"/>
    </source>
</evidence>
<dbReference type="Pfam" id="PF06808">
    <property type="entry name" value="DctM"/>
    <property type="match status" value="1"/>
</dbReference>
<gene>
    <name evidence="9" type="ORF">SAMN05444274_102455</name>
</gene>
<feature type="transmembrane region" description="Helical" evidence="7">
    <location>
        <begin position="279"/>
        <end position="297"/>
    </location>
</feature>
<feature type="transmembrane region" description="Helical" evidence="7">
    <location>
        <begin position="59"/>
        <end position="84"/>
    </location>
</feature>